<dbReference type="Proteomes" id="UP000536835">
    <property type="component" value="Unassembled WGS sequence"/>
</dbReference>
<dbReference type="AlphaFoldDB" id="A0A7Y3RJZ7"/>
<keyword evidence="1 6" id="KW-0378">Hydrolase</keyword>
<dbReference type="InterPro" id="IPR001764">
    <property type="entry name" value="Glyco_hydro_3_N"/>
</dbReference>
<dbReference type="Gene3D" id="2.60.120.430">
    <property type="entry name" value="Galactose-binding lectin"/>
    <property type="match status" value="1"/>
</dbReference>
<evidence type="ECO:0000256" key="2">
    <source>
        <dbReference type="SAM" id="MobiDB-lite"/>
    </source>
</evidence>
<dbReference type="Pfam" id="PF01915">
    <property type="entry name" value="Glyco_hydro_3_C"/>
    <property type="match status" value="1"/>
</dbReference>
<dbReference type="PRINTS" id="PR00133">
    <property type="entry name" value="GLHYDRLASE3"/>
</dbReference>
<evidence type="ECO:0000259" key="4">
    <source>
        <dbReference type="Pfam" id="PF01915"/>
    </source>
</evidence>
<dbReference type="Gene3D" id="3.20.20.300">
    <property type="entry name" value="Glycoside hydrolase, family 3, N-terminal domain"/>
    <property type="match status" value="1"/>
</dbReference>
<protein>
    <submittedName>
        <fullName evidence="6">1,4-beta-D-glucan glucohydrolase</fullName>
    </submittedName>
</protein>
<feature type="domain" description="Glycoside hydrolase family 3 C-terminal" evidence="4">
    <location>
        <begin position="442"/>
        <end position="651"/>
    </location>
</feature>
<evidence type="ECO:0000259" key="3">
    <source>
        <dbReference type="Pfam" id="PF00933"/>
    </source>
</evidence>
<evidence type="ECO:0000313" key="7">
    <source>
        <dbReference type="Proteomes" id="UP000536835"/>
    </source>
</evidence>
<dbReference type="SUPFAM" id="SSF52279">
    <property type="entry name" value="Beta-D-glucan exohydrolase, C-terminal domain"/>
    <property type="match status" value="1"/>
</dbReference>
<dbReference type="InterPro" id="IPR036962">
    <property type="entry name" value="Glyco_hydro_3_N_sf"/>
</dbReference>
<dbReference type="EMBL" id="JABFCX010000002">
    <property type="protein sequence ID" value="NNU15469.1"/>
    <property type="molecule type" value="Genomic_DNA"/>
</dbReference>
<feature type="domain" description="ExoP galactose-binding-like" evidence="5">
    <location>
        <begin position="686"/>
        <end position="827"/>
    </location>
</feature>
<comment type="caution">
    <text evidence="6">The sequence shown here is derived from an EMBL/GenBank/DDBJ whole genome shotgun (WGS) entry which is preliminary data.</text>
</comment>
<dbReference type="InterPro" id="IPR017853">
    <property type="entry name" value="GH"/>
</dbReference>
<dbReference type="Pfam" id="PF00933">
    <property type="entry name" value="Glyco_hydro_3"/>
    <property type="match status" value="1"/>
</dbReference>
<proteinExistence type="predicted"/>
<reference evidence="6 7" key="1">
    <citation type="submission" date="2020-05" db="EMBL/GenBank/DDBJ databases">
        <title>Parvularcula mediterraneae sp. nov., isolated from polypropylene straw from shallow seawater of the seashore of Laganas in Zakynthos island, Greece.</title>
        <authorList>
            <person name="Szabo I."/>
            <person name="Al-Omari J."/>
            <person name="Rado J."/>
            <person name="Szerdahelyi G.S."/>
        </authorList>
    </citation>
    <scope>NUCLEOTIDE SEQUENCE [LARGE SCALE GENOMIC DNA]</scope>
    <source>
        <strain evidence="6 7">ZS-1/3</strain>
    </source>
</reference>
<dbReference type="InterPro" id="IPR041443">
    <property type="entry name" value="Exop_C"/>
</dbReference>
<dbReference type="GO" id="GO:0009251">
    <property type="term" value="P:glucan catabolic process"/>
    <property type="evidence" value="ECO:0007669"/>
    <property type="project" value="TreeGrafter"/>
</dbReference>
<sequence length="843" mass="89836">MGPSFIALTVGLAACGGGDAPEATAPSAGEPTAVAETGAAPAPAEAVINPENWPKVETPALNPVVERRVDELLSKLTLEQKVGQVIQADSSDITPEEVKKYRLGSVLSGGNSAPGPLPYADTATWLAAADAYWEASVDGEGVEVAIPIMWGIDAVHGHANLRGATVFPHNIGLGAANNPDLIEEIAAVTARELTVSGHDWTFAPTLAVPQDDRWGRTYEGFSEDPSIVASYGDRIVIGLQGRFGSDEFMGDGHVISSAKHFLGDGGTKDGIDQGDAIISEEELRDIHNAGYVTSVQAGVQTVMASFSAWQGQRMHGQKELLTDVLKGRMDFKGFVIGDWNGHALIPGCTSEDCPQSLNAGLDMYMAPDSWRYLYESTLRHVQEGTIPMERLDDAVRRILRVKVQSGIMDKPRPSERPNAGDESVLASAEHREVARRAVRESLVLMKNENQTLPLDASKTILVVGDGADSISKVSGGWTLSWQGGGYPNSEFPNGQSILDAMEEAVEAAGGELIFSADGSYDGEADAVVAIYGEDPYAEFQGDRQDVDFEPNGFDTGLLQTYRDRGLPVVSVFLSGRPLWTNPEMNDSSAFVAAWLPGSEGGGVSDMIFRSDDSFEFTGRLSYSWPALATQTTVNVGGDETPLFPVGYGLSYGDSAEPVILSEESGLTDAATAAKGEFFVRGEFRQPWQLYRDGTPVDAVPFSDDVVAARTVDGEAQEDSLAFRFSGAGDVAIGSGYGHDFSRESNGALELVFRARILSGPEDVTVGMGCHQDDCTAFGTMTLDEEWSEYRMALSCFAGDGVDMTSFNRALIIRGAEGQEVAVGNVRLTSDDDGQADCPAGLGD</sequence>
<dbReference type="SUPFAM" id="SSF51445">
    <property type="entry name" value="(Trans)glycosidases"/>
    <property type="match status" value="1"/>
</dbReference>
<evidence type="ECO:0000313" key="6">
    <source>
        <dbReference type="EMBL" id="NNU15469.1"/>
    </source>
</evidence>
<feature type="region of interest" description="Disordered" evidence="2">
    <location>
        <begin position="406"/>
        <end position="427"/>
    </location>
</feature>
<dbReference type="InterPro" id="IPR002772">
    <property type="entry name" value="Glyco_hydro_3_C"/>
</dbReference>
<dbReference type="Pfam" id="PF18559">
    <property type="entry name" value="Exop_C"/>
    <property type="match status" value="1"/>
</dbReference>
<evidence type="ECO:0000259" key="5">
    <source>
        <dbReference type="Pfam" id="PF18559"/>
    </source>
</evidence>
<evidence type="ECO:0000256" key="1">
    <source>
        <dbReference type="ARBA" id="ARBA00022801"/>
    </source>
</evidence>
<dbReference type="Gene3D" id="3.40.50.1700">
    <property type="entry name" value="Glycoside hydrolase family 3 C-terminal domain"/>
    <property type="match status" value="1"/>
</dbReference>
<dbReference type="InterPro" id="IPR051915">
    <property type="entry name" value="Cellulose_Degrad_GH3"/>
</dbReference>
<name>A0A7Y3RJZ7_9PROT</name>
<dbReference type="PANTHER" id="PTHR30620:SF77">
    <property type="entry name" value="LYSOSOMAL BETA GLUCOSIDASE-LIKE"/>
    <property type="match status" value="1"/>
</dbReference>
<dbReference type="PANTHER" id="PTHR30620">
    <property type="entry name" value="PERIPLASMIC BETA-GLUCOSIDASE-RELATED"/>
    <property type="match status" value="1"/>
</dbReference>
<accession>A0A7Y3RJZ7</accession>
<feature type="domain" description="Glycoside hydrolase family 3 N-terminal" evidence="3">
    <location>
        <begin position="77"/>
        <end position="401"/>
    </location>
</feature>
<gene>
    <name evidence="6" type="ORF">HK107_03930</name>
</gene>
<feature type="compositionally biased region" description="Basic and acidic residues" evidence="2">
    <location>
        <begin position="409"/>
        <end position="419"/>
    </location>
</feature>
<organism evidence="6 7">
    <name type="scientific">Parvularcula mediterranea</name>
    <dbReference type="NCBI Taxonomy" id="2732508"/>
    <lineage>
        <taxon>Bacteria</taxon>
        <taxon>Pseudomonadati</taxon>
        <taxon>Pseudomonadota</taxon>
        <taxon>Alphaproteobacteria</taxon>
        <taxon>Parvularculales</taxon>
        <taxon>Parvularculaceae</taxon>
        <taxon>Parvularcula</taxon>
    </lineage>
</organism>
<keyword evidence="7" id="KW-1185">Reference proteome</keyword>
<dbReference type="GO" id="GO:0008422">
    <property type="term" value="F:beta-glucosidase activity"/>
    <property type="evidence" value="ECO:0007669"/>
    <property type="project" value="TreeGrafter"/>
</dbReference>
<dbReference type="InterPro" id="IPR036881">
    <property type="entry name" value="Glyco_hydro_3_C_sf"/>
</dbReference>